<dbReference type="PANTHER" id="PTHR44167">
    <property type="entry name" value="OVARIAN-SPECIFIC SERINE/THREONINE-PROTEIN KINASE LOK-RELATED"/>
    <property type="match status" value="1"/>
</dbReference>
<accession>A0ABR2H7W8</accession>
<dbReference type="InterPro" id="IPR008271">
    <property type="entry name" value="Ser/Thr_kinase_AS"/>
</dbReference>
<comment type="caution">
    <text evidence="2">The sequence shown here is derived from an EMBL/GenBank/DDBJ whole genome shotgun (WGS) entry which is preliminary data.</text>
</comment>
<keyword evidence="3" id="KW-1185">Reference proteome</keyword>
<proteinExistence type="predicted"/>
<dbReference type="Proteomes" id="UP001470230">
    <property type="component" value="Unassembled WGS sequence"/>
</dbReference>
<gene>
    <name evidence="2" type="ORF">M9Y10_026912</name>
</gene>
<protein>
    <recommendedName>
        <fullName evidence="1">Protein kinase domain-containing protein</fullName>
    </recommendedName>
</protein>
<evidence type="ECO:0000259" key="1">
    <source>
        <dbReference type="PROSITE" id="PS50011"/>
    </source>
</evidence>
<name>A0ABR2H7W8_9EUKA</name>
<feature type="domain" description="Protein kinase" evidence="1">
    <location>
        <begin position="13"/>
        <end position="285"/>
    </location>
</feature>
<evidence type="ECO:0000313" key="2">
    <source>
        <dbReference type="EMBL" id="KAK8841956.1"/>
    </source>
</evidence>
<evidence type="ECO:0000313" key="3">
    <source>
        <dbReference type="Proteomes" id="UP001470230"/>
    </source>
</evidence>
<dbReference type="InterPro" id="IPR000719">
    <property type="entry name" value="Prot_kinase_dom"/>
</dbReference>
<dbReference type="SUPFAM" id="SSF56112">
    <property type="entry name" value="Protein kinase-like (PK-like)"/>
    <property type="match status" value="1"/>
</dbReference>
<dbReference type="Pfam" id="PF00069">
    <property type="entry name" value="Pkinase"/>
    <property type="match status" value="1"/>
</dbReference>
<organism evidence="2 3">
    <name type="scientific">Tritrichomonas musculus</name>
    <dbReference type="NCBI Taxonomy" id="1915356"/>
    <lineage>
        <taxon>Eukaryota</taxon>
        <taxon>Metamonada</taxon>
        <taxon>Parabasalia</taxon>
        <taxon>Tritrichomonadida</taxon>
        <taxon>Tritrichomonadidae</taxon>
        <taxon>Tritrichomonas</taxon>
    </lineage>
</organism>
<dbReference type="EMBL" id="JAPFFF010000040">
    <property type="protein sequence ID" value="KAK8841956.1"/>
    <property type="molecule type" value="Genomic_DNA"/>
</dbReference>
<reference evidence="2 3" key="1">
    <citation type="submission" date="2024-04" db="EMBL/GenBank/DDBJ databases">
        <title>Tritrichomonas musculus Genome.</title>
        <authorList>
            <person name="Alves-Ferreira E."/>
            <person name="Grigg M."/>
            <person name="Lorenzi H."/>
            <person name="Galac M."/>
        </authorList>
    </citation>
    <scope>NUCLEOTIDE SEQUENCE [LARGE SCALE GENOMIC DNA]</scope>
    <source>
        <strain evidence="2 3">EAF2021</strain>
    </source>
</reference>
<dbReference type="PROSITE" id="PS50011">
    <property type="entry name" value="PROTEIN_KINASE_DOM"/>
    <property type="match status" value="1"/>
</dbReference>
<sequence>MLTIQPNTHLNKYVVLKSINKNNKNPVYKAYIPSNGNEDDNNTKCYIIKAIPYETEEEKKFYQNETEVLRLFRNISTIAKYKESFIMKNDLTGGKQFLFTVMNFYEHADLYSFYSEHKNEKINSDQIRSIAFQALKILNIVHKKNVIHHDIKPGNFLIKTLSPLVINITDFEFAVKIKENETTKQPLGTCFYMAPELLNGEPHDTGVDIWALGVMLYELVAQKLPFNLRYDQSQMFIVRMKVQKNQLAFDDVFEDELFKDLLSKMLEKDSNNRITAEDALKHPYFEGYHGIELTKELRRSYSDFESYGKTNKKKNRQY</sequence>
<dbReference type="SMART" id="SM00220">
    <property type="entry name" value="S_TKc"/>
    <property type="match status" value="1"/>
</dbReference>
<dbReference type="Gene3D" id="1.10.510.10">
    <property type="entry name" value="Transferase(Phosphotransferase) domain 1"/>
    <property type="match status" value="1"/>
</dbReference>
<dbReference type="PANTHER" id="PTHR44167:SF24">
    <property type="entry name" value="SERINE_THREONINE-PROTEIN KINASE CHK2"/>
    <property type="match status" value="1"/>
</dbReference>
<dbReference type="PROSITE" id="PS00108">
    <property type="entry name" value="PROTEIN_KINASE_ST"/>
    <property type="match status" value="1"/>
</dbReference>
<dbReference type="InterPro" id="IPR011009">
    <property type="entry name" value="Kinase-like_dom_sf"/>
</dbReference>